<protein>
    <submittedName>
        <fullName evidence="1">Uncharacterized protein (DUF1810 family)</fullName>
    </submittedName>
</protein>
<evidence type="ECO:0000313" key="1">
    <source>
        <dbReference type="EMBL" id="NIJ07526.1"/>
    </source>
</evidence>
<dbReference type="SUPFAM" id="SSF140736">
    <property type="entry name" value="Rv1873-like"/>
    <property type="match status" value="1"/>
</dbReference>
<comment type="caution">
    <text evidence="1">The sequence shown here is derived from an EMBL/GenBank/DDBJ whole genome shotgun (WGS) entry which is preliminary data.</text>
</comment>
<dbReference type="InterPro" id="IPR014937">
    <property type="entry name" value="DUF1810"/>
</dbReference>
<dbReference type="PIRSF" id="PIRSF008546">
    <property type="entry name" value="UCP008546"/>
    <property type="match status" value="1"/>
</dbReference>
<keyword evidence="2" id="KW-1185">Reference proteome</keyword>
<organism evidence="1 2">
    <name type="scientific">Sphingomonas vulcanisoli</name>
    <dbReference type="NCBI Taxonomy" id="1658060"/>
    <lineage>
        <taxon>Bacteria</taxon>
        <taxon>Pseudomonadati</taxon>
        <taxon>Pseudomonadota</taxon>
        <taxon>Alphaproteobacteria</taxon>
        <taxon>Sphingomonadales</taxon>
        <taxon>Sphingomonadaceae</taxon>
        <taxon>Sphingomonas</taxon>
    </lineage>
</organism>
<accession>A0ABX0TV96</accession>
<dbReference type="EMBL" id="JAAOZC010000002">
    <property type="protein sequence ID" value="NIJ07526.1"/>
    <property type="molecule type" value="Genomic_DNA"/>
</dbReference>
<dbReference type="Proteomes" id="UP000727456">
    <property type="component" value="Unassembled WGS sequence"/>
</dbReference>
<dbReference type="InterPro" id="IPR036287">
    <property type="entry name" value="Rv1873-like_sf"/>
</dbReference>
<dbReference type="Pfam" id="PF08837">
    <property type="entry name" value="DUF1810"/>
    <property type="match status" value="1"/>
</dbReference>
<proteinExistence type="predicted"/>
<gene>
    <name evidence="1" type="ORF">FHS31_001122</name>
</gene>
<sequence>MSLDRFVAAQAGSYATALAELEAGAKRSHWMWYIFPQIAGLGRSDMARFYAIDGLTEARDYLAHPILGPRLQDCVAAMLDWAGKRDAATILGGIDAIKLCSCCTLFETADGGADFARCIDAFYAGARDPDTLRLLA</sequence>
<reference evidence="1 2" key="1">
    <citation type="submission" date="2020-03" db="EMBL/GenBank/DDBJ databases">
        <title>Genomic Encyclopedia of Type Strains, Phase III (KMG-III): the genomes of soil and plant-associated and newly described type strains.</title>
        <authorList>
            <person name="Whitman W."/>
        </authorList>
    </citation>
    <scope>NUCLEOTIDE SEQUENCE [LARGE SCALE GENOMIC DNA]</scope>
    <source>
        <strain evidence="1 2">CECT 8804</strain>
    </source>
</reference>
<name>A0ABX0TV96_9SPHN</name>
<evidence type="ECO:0000313" key="2">
    <source>
        <dbReference type="Proteomes" id="UP000727456"/>
    </source>
</evidence>
<dbReference type="RefSeq" id="WP_167072384.1">
    <property type="nucleotide sequence ID" value="NZ_JAAOZC010000002.1"/>
</dbReference>
<dbReference type="Gene3D" id="1.25.40.380">
    <property type="entry name" value="Protein of unknown function DUF1810"/>
    <property type="match status" value="1"/>
</dbReference>